<evidence type="ECO:0000256" key="2">
    <source>
        <dbReference type="ARBA" id="ARBA00023002"/>
    </source>
</evidence>
<keyword evidence="5" id="KW-1185">Reference proteome</keyword>
<dbReference type="PANTHER" id="PTHR42760:SF115">
    <property type="entry name" value="3-OXOACYL-[ACYL-CARRIER-PROTEIN] REDUCTASE FABG"/>
    <property type="match status" value="1"/>
</dbReference>
<dbReference type="Pfam" id="PF00106">
    <property type="entry name" value="adh_short"/>
    <property type="match status" value="1"/>
</dbReference>
<proteinExistence type="inferred from homology"/>
<dbReference type="PRINTS" id="PR00081">
    <property type="entry name" value="GDHRDH"/>
</dbReference>
<evidence type="ECO:0000313" key="5">
    <source>
        <dbReference type="Proteomes" id="UP000544222"/>
    </source>
</evidence>
<gene>
    <name evidence="4" type="ORF">FHX64_002505</name>
</gene>
<sequence length="270" mass="28954">MQNLFDLHDKVVVITGGTGVLGSKMSEYLAEQGAKIAILARNIANGEALVSSIHKQGGTAIFLQADVLNQAQLETNARKIIDTFGHIDVLINGAGGNMPGATISPDKTIFDLNIDDFRKVVDLNLMGTVIPTMVFAKEMVKQQQGSIINISSESALRPLTRVVGYGAAKAAVTNFTKYLSIELATKFGQGFRVNAMAPGFFLTEQNRTLLTNPDGSYTDRAKTIIAHTPFGRFGEAEELLGTLHWLASDASKFVTGTLTIIDGGFDAFAI</sequence>
<evidence type="ECO:0000256" key="3">
    <source>
        <dbReference type="RuleBase" id="RU000363"/>
    </source>
</evidence>
<dbReference type="FunFam" id="3.40.50.720:FF:000240">
    <property type="entry name" value="SDR family oxidoreductase"/>
    <property type="match status" value="1"/>
</dbReference>
<evidence type="ECO:0000256" key="1">
    <source>
        <dbReference type="ARBA" id="ARBA00006484"/>
    </source>
</evidence>
<organism evidence="4 5">
    <name type="scientific">Microbacter margulisiae</name>
    <dbReference type="NCBI Taxonomy" id="1350067"/>
    <lineage>
        <taxon>Bacteria</taxon>
        <taxon>Pseudomonadati</taxon>
        <taxon>Bacteroidota</taxon>
        <taxon>Bacteroidia</taxon>
        <taxon>Bacteroidales</taxon>
        <taxon>Porphyromonadaceae</taxon>
        <taxon>Microbacter</taxon>
    </lineage>
</organism>
<comment type="caution">
    <text evidence="4">The sequence shown here is derived from an EMBL/GenBank/DDBJ whole genome shotgun (WGS) entry which is preliminary data.</text>
</comment>
<accession>A0A7W5DSK5</accession>
<dbReference type="InterPro" id="IPR036291">
    <property type="entry name" value="NAD(P)-bd_dom_sf"/>
</dbReference>
<dbReference type="SUPFAM" id="SSF51735">
    <property type="entry name" value="NAD(P)-binding Rossmann-fold domains"/>
    <property type="match status" value="1"/>
</dbReference>
<dbReference type="Proteomes" id="UP000544222">
    <property type="component" value="Unassembled WGS sequence"/>
</dbReference>
<keyword evidence="2" id="KW-0560">Oxidoreductase</keyword>
<protein>
    <submittedName>
        <fullName evidence="4">NAD(P)-dependent dehydrogenase (Short-subunit alcohol dehydrogenase family)</fullName>
    </submittedName>
</protein>
<dbReference type="Gene3D" id="3.40.50.720">
    <property type="entry name" value="NAD(P)-binding Rossmann-like Domain"/>
    <property type="match status" value="1"/>
</dbReference>
<dbReference type="EMBL" id="JACHYB010000002">
    <property type="protein sequence ID" value="MBB3188307.1"/>
    <property type="molecule type" value="Genomic_DNA"/>
</dbReference>
<dbReference type="RefSeq" id="WP_183414067.1">
    <property type="nucleotide sequence ID" value="NZ_JACHYB010000002.1"/>
</dbReference>
<dbReference type="PANTHER" id="PTHR42760">
    <property type="entry name" value="SHORT-CHAIN DEHYDROGENASES/REDUCTASES FAMILY MEMBER"/>
    <property type="match status" value="1"/>
</dbReference>
<dbReference type="PRINTS" id="PR00080">
    <property type="entry name" value="SDRFAMILY"/>
</dbReference>
<dbReference type="GO" id="GO:0016616">
    <property type="term" value="F:oxidoreductase activity, acting on the CH-OH group of donors, NAD or NADP as acceptor"/>
    <property type="evidence" value="ECO:0007669"/>
    <property type="project" value="UniProtKB-ARBA"/>
</dbReference>
<dbReference type="InterPro" id="IPR002347">
    <property type="entry name" value="SDR_fam"/>
</dbReference>
<dbReference type="AlphaFoldDB" id="A0A7W5DSK5"/>
<evidence type="ECO:0000313" key="4">
    <source>
        <dbReference type="EMBL" id="MBB3188307.1"/>
    </source>
</evidence>
<name>A0A7W5DSK5_9PORP</name>
<comment type="similarity">
    <text evidence="1 3">Belongs to the short-chain dehydrogenases/reductases (SDR) family.</text>
</comment>
<dbReference type="GO" id="GO:0005975">
    <property type="term" value="P:carbohydrate metabolic process"/>
    <property type="evidence" value="ECO:0007669"/>
    <property type="project" value="UniProtKB-ARBA"/>
</dbReference>
<reference evidence="4 5" key="1">
    <citation type="submission" date="2020-08" db="EMBL/GenBank/DDBJ databases">
        <title>Genomic Encyclopedia of Type Strains, Phase IV (KMG-IV): sequencing the most valuable type-strain genomes for metagenomic binning, comparative biology and taxonomic classification.</title>
        <authorList>
            <person name="Goeker M."/>
        </authorList>
    </citation>
    <scope>NUCLEOTIDE SEQUENCE [LARGE SCALE GENOMIC DNA]</scope>
    <source>
        <strain evidence="4 5">DSM 27471</strain>
    </source>
</reference>
<dbReference type="NCBIfam" id="NF006132">
    <property type="entry name" value="PRK08277.1"/>
    <property type="match status" value="1"/>
</dbReference>